<dbReference type="PANTHER" id="PTHR30087">
    <property type="entry name" value="INNER MEMBRANE PROTEIN"/>
    <property type="match status" value="1"/>
</dbReference>
<dbReference type="Pfam" id="PF08349">
    <property type="entry name" value="DUF1722"/>
    <property type="match status" value="1"/>
</dbReference>
<feature type="domain" description="DUF1722" evidence="1">
    <location>
        <begin position="186"/>
        <end position="301"/>
    </location>
</feature>
<evidence type="ECO:0000313" key="2">
    <source>
        <dbReference type="EMBL" id="RUO36598.1"/>
    </source>
</evidence>
<evidence type="ECO:0000259" key="1">
    <source>
        <dbReference type="Pfam" id="PF08349"/>
    </source>
</evidence>
<dbReference type="InterPro" id="IPR017087">
    <property type="entry name" value="UCP037004"/>
</dbReference>
<dbReference type="OrthoDB" id="495783at2"/>
<dbReference type="AlphaFoldDB" id="A0A432WS71"/>
<dbReference type="InterPro" id="IPR007553">
    <property type="entry name" value="2-thiour_desulf"/>
</dbReference>
<dbReference type="Proteomes" id="UP000288405">
    <property type="component" value="Unassembled WGS sequence"/>
</dbReference>
<evidence type="ECO:0000313" key="3">
    <source>
        <dbReference type="Proteomes" id="UP000288405"/>
    </source>
</evidence>
<dbReference type="EMBL" id="PIPM01000001">
    <property type="protein sequence ID" value="RUO36598.1"/>
    <property type="molecule type" value="Genomic_DNA"/>
</dbReference>
<dbReference type="PIRSF" id="PIRSF037004">
    <property type="entry name" value="UCP037004"/>
    <property type="match status" value="1"/>
</dbReference>
<dbReference type="RefSeq" id="WP_126775912.1">
    <property type="nucleotide sequence ID" value="NZ_PIPM01000001.1"/>
</dbReference>
<dbReference type="Pfam" id="PF04463">
    <property type="entry name" value="2-thiour_desulf"/>
    <property type="match status" value="1"/>
</dbReference>
<protein>
    <recommendedName>
        <fullName evidence="1">DUF1722 domain-containing protein</fullName>
    </recommendedName>
</protein>
<dbReference type="PANTHER" id="PTHR30087:SF0">
    <property type="entry name" value="INNER MEMBRANE PROTEIN"/>
    <property type="match status" value="1"/>
</dbReference>
<accession>A0A432WS71</accession>
<comment type="caution">
    <text evidence="2">The sequence shown here is derived from an EMBL/GenBank/DDBJ whole genome shotgun (WGS) entry which is preliminary data.</text>
</comment>
<name>A0A432WS71_9GAMM</name>
<organism evidence="2 3">
    <name type="scientific">Aliidiomarina sanyensis</name>
    <dbReference type="NCBI Taxonomy" id="1249555"/>
    <lineage>
        <taxon>Bacteria</taxon>
        <taxon>Pseudomonadati</taxon>
        <taxon>Pseudomonadota</taxon>
        <taxon>Gammaproteobacteria</taxon>
        <taxon>Alteromonadales</taxon>
        <taxon>Idiomarinaceae</taxon>
        <taxon>Aliidiomarina</taxon>
    </lineage>
</organism>
<gene>
    <name evidence="2" type="ORF">CWE11_01945</name>
</gene>
<dbReference type="InterPro" id="IPR013560">
    <property type="entry name" value="DUF1722"/>
</dbReference>
<keyword evidence="3" id="KW-1185">Reference proteome</keyword>
<reference evidence="2 3" key="1">
    <citation type="journal article" date="2011" name="Front. Microbiol.">
        <title>Genomic signatures of strain selection and enhancement in Bacillus atrophaeus var. globigii, a historical biowarfare simulant.</title>
        <authorList>
            <person name="Gibbons H.S."/>
            <person name="Broomall S.M."/>
            <person name="McNew L.A."/>
            <person name="Daligault H."/>
            <person name="Chapman C."/>
            <person name="Bruce D."/>
            <person name="Karavis M."/>
            <person name="Krepps M."/>
            <person name="McGregor P.A."/>
            <person name="Hong C."/>
            <person name="Park K.H."/>
            <person name="Akmal A."/>
            <person name="Feldman A."/>
            <person name="Lin J.S."/>
            <person name="Chang W.E."/>
            <person name="Higgs B.W."/>
            <person name="Demirev P."/>
            <person name="Lindquist J."/>
            <person name="Liem A."/>
            <person name="Fochler E."/>
            <person name="Read T.D."/>
            <person name="Tapia R."/>
            <person name="Johnson S."/>
            <person name="Bishop-Lilly K.A."/>
            <person name="Detter C."/>
            <person name="Han C."/>
            <person name="Sozhamannan S."/>
            <person name="Rosenzweig C.N."/>
            <person name="Skowronski E.W."/>
        </authorList>
    </citation>
    <scope>NUCLEOTIDE SEQUENCE [LARGE SCALE GENOMIC DNA]</scope>
    <source>
        <strain evidence="2 3">GYP-17</strain>
    </source>
</reference>
<sequence>MIYVGISACLLGQKVRYDGGHKASTFCQHQLGKHVEYLPLCPEVGIGMSVPRPTIRLVGDVERPRAVVQKTGEDVTARLAEFADIRTAQLDKLSGYILCAKSPSCGMERVRVYAEDSNANQKEGMGIFAARLRALYPSLPMEEDGRLNDPLLRENFVLRLYVYHEWKSLPRPIQKADLYAFHARHKLTLLAHDQPTYRSLGRELAECDVVSESFCSHYIQRLMSALSRPASRRDHTNVLQHIQGYFSKNLNDVQRQELTDIILQYRAGEQPLAAPLTLVQSYLKQYPDEYLASQSYLRPYPTDLKLRYGL</sequence>
<proteinExistence type="predicted"/>